<reference evidence="2 3" key="1">
    <citation type="submission" date="2021-01" db="EMBL/GenBank/DDBJ databases">
        <title>Whole genome shotgun sequence of Actinoplanes palleronii NBRC 14916.</title>
        <authorList>
            <person name="Komaki H."/>
            <person name="Tamura T."/>
        </authorList>
    </citation>
    <scope>NUCLEOTIDE SEQUENCE [LARGE SCALE GENOMIC DNA]</scope>
    <source>
        <strain evidence="2 3">NBRC 14916</strain>
    </source>
</reference>
<protein>
    <submittedName>
        <fullName evidence="2">Uncharacterized protein</fullName>
    </submittedName>
</protein>
<proteinExistence type="predicted"/>
<evidence type="ECO:0000256" key="1">
    <source>
        <dbReference type="SAM" id="MobiDB-lite"/>
    </source>
</evidence>
<name>A0ABQ4BJI4_9ACTN</name>
<feature type="compositionally biased region" description="Low complexity" evidence="1">
    <location>
        <begin position="44"/>
        <end position="55"/>
    </location>
</feature>
<keyword evidence="3" id="KW-1185">Reference proteome</keyword>
<dbReference type="Proteomes" id="UP000624709">
    <property type="component" value="Unassembled WGS sequence"/>
</dbReference>
<accession>A0ABQ4BJI4</accession>
<comment type="caution">
    <text evidence="2">The sequence shown here is derived from an EMBL/GenBank/DDBJ whole genome shotgun (WGS) entry which is preliminary data.</text>
</comment>
<gene>
    <name evidence="2" type="ORF">Apa02nite_069390</name>
</gene>
<evidence type="ECO:0000313" key="3">
    <source>
        <dbReference type="Proteomes" id="UP000624709"/>
    </source>
</evidence>
<evidence type="ECO:0000313" key="2">
    <source>
        <dbReference type="EMBL" id="GIE70831.1"/>
    </source>
</evidence>
<sequence>MIKQTLGWPPKLRDPAAADRGTWLLLAGHAQLRLTRPLAQDSRGPWGTPAGPGTTHSGPGAVGVSELRATSASPALHRNRASPVPAGTRCDVGLMLVTGPTHQRPAHHTKGTEPRRTG</sequence>
<dbReference type="EMBL" id="BOMS01000111">
    <property type="protein sequence ID" value="GIE70831.1"/>
    <property type="molecule type" value="Genomic_DNA"/>
</dbReference>
<organism evidence="2 3">
    <name type="scientific">Actinoplanes palleronii</name>
    <dbReference type="NCBI Taxonomy" id="113570"/>
    <lineage>
        <taxon>Bacteria</taxon>
        <taxon>Bacillati</taxon>
        <taxon>Actinomycetota</taxon>
        <taxon>Actinomycetes</taxon>
        <taxon>Micromonosporales</taxon>
        <taxon>Micromonosporaceae</taxon>
        <taxon>Actinoplanes</taxon>
    </lineage>
</organism>
<feature type="region of interest" description="Disordered" evidence="1">
    <location>
        <begin position="36"/>
        <end position="118"/>
    </location>
</feature>